<sequence length="137" mass="16017">MFNGQWKRTHADTLEQLCFVLEIKENDKIAELEMLLNANLSTIIDEEDDQITVFHRFVFDLDNETEDSRVIKFNQLDTCTAMNGEKVQSSYHRSGIASIEGHEGDFSITYRIDGSRLIQTIKRGHHQFRQISEEIFY</sequence>
<protein>
    <submittedName>
        <fullName evidence="1">Oidioi.mRNA.OKI2018_I69.PAR.g11973.t1.cds</fullName>
    </submittedName>
</protein>
<organism evidence="1 2">
    <name type="scientific">Oikopleura dioica</name>
    <name type="common">Tunicate</name>
    <dbReference type="NCBI Taxonomy" id="34765"/>
    <lineage>
        <taxon>Eukaryota</taxon>
        <taxon>Metazoa</taxon>
        <taxon>Chordata</taxon>
        <taxon>Tunicata</taxon>
        <taxon>Appendicularia</taxon>
        <taxon>Copelata</taxon>
        <taxon>Oikopleuridae</taxon>
        <taxon>Oikopleura</taxon>
    </lineage>
</organism>
<gene>
    <name evidence="1" type="ORF">OKIOD_LOCUS3531</name>
</gene>
<keyword evidence="2" id="KW-1185">Reference proteome</keyword>
<evidence type="ECO:0000313" key="2">
    <source>
        <dbReference type="Proteomes" id="UP001158576"/>
    </source>
</evidence>
<evidence type="ECO:0000313" key="1">
    <source>
        <dbReference type="EMBL" id="CAG5088792.1"/>
    </source>
</evidence>
<dbReference type="InterPro" id="IPR012674">
    <property type="entry name" value="Calycin"/>
</dbReference>
<dbReference type="Gene3D" id="2.40.128.20">
    <property type="match status" value="1"/>
</dbReference>
<accession>A0ABN7RYQ7</accession>
<name>A0ABN7RYQ7_OIKDI</name>
<reference evidence="1 2" key="1">
    <citation type="submission" date="2021-04" db="EMBL/GenBank/DDBJ databases">
        <authorList>
            <person name="Bliznina A."/>
        </authorList>
    </citation>
    <scope>NUCLEOTIDE SEQUENCE [LARGE SCALE GENOMIC DNA]</scope>
</reference>
<dbReference type="EMBL" id="OU015568">
    <property type="protein sequence ID" value="CAG5088792.1"/>
    <property type="molecule type" value="Genomic_DNA"/>
</dbReference>
<proteinExistence type="predicted"/>
<dbReference type="Proteomes" id="UP001158576">
    <property type="component" value="Chromosome PAR"/>
</dbReference>